<dbReference type="AlphaFoldDB" id="A0AA88QJN7"/>
<comment type="subcellular location">
    <subcellularLocation>
        <location evidence="1">Nucleus</location>
    </subcellularLocation>
</comment>
<dbReference type="GO" id="GO:0006383">
    <property type="term" value="P:transcription by RNA polymerase III"/>
    <property type="evidence" value="ECO:0007669"/>
    <property type="project" value="InterPro"/>
</dbReference>
<protein>
    <recommendedName>
        <fullName evidence="7">DNA-directed RNA polymerase III subunit</fullName>
    </recommendedName>
</protein>
<dbReference type="EMBL" id="JAVXUO010003138">
    <property type="protein sequence ID" value="KAK2966309.1"/>
    <property type="molecule type" value="Genomic_DNA"/>
</dbReference>
<keyword evidence="6" id="KW-1185">Reference proteome</keyword>
<feature type="compositionally biased region" description="Acidic residues" evidence="4">
    <location>
        <begin position="150"/>
        <end position="178"/>
    </location>
</feature>
<name>A0AA88QJN7_9ASTE</name>
<accession>A0AA88QJN7</accession>
<feature type="region of interest" description="Disordered" evidence="4">
    <location>
        <begin position="66"/>
        <end position="94"/>
    </location>
</feature>
<dbReference type="Proteomes" id="UP001187471">
    <property type="component" value="Unassembled WGS sequence"/>
</dbReference>
<feature type="compositionally biased region" description="Basic and acidic residues" evidence="4">
    <location>
        <begin position="68"/>
        <end position="82"/>
    </location>
</feature>
<evidence type="ECO:0000256" key="1">
    <source>
        <dbReference type="ARBA" id="ARBA00004123"/>
    </source>
</evidence>
<keyword evidence="3" id="KW-0539">Nucleus</keyword>
<evidence type="ECO:0000313" key="6">
    <source>
        <dbReference type="Proteomes" id="UP001187471"/>
    </source>
</evidence>
<dbReference type="PANTHER" id="PTHR15367:SF2">
    <property type="entry name" value="DNA-DIRECTED RNA POLYMERASE III SUBUNIT"/>
    <property type="match status" value="1"/>
</dbReference>
<proteinExistence type="inferred from homology"/>
<comment type="caution">
    <text evidence="5">The sequence shown here is derived from an EMBL/GenBank/DDBJ whole genome shotgun (WGS) entry which is preliminary data.</text>
</comment>
<sequence length="248" mass="28357">MAFRGRGRGRGGFGSFHHAAQLPFELFPEIKDFPDAKSVKEEMGLVVWSFKLQKFWNSSPYFIDGDDETAKKKDSTEIKRYSDNNSGRSRAKTPLSHFIRVTDEYVPAELCGKKERHAQKRVRWNPESDLQKFDLFEKLEQKYQGQEEKGENEDKEGEEEEKEDDLSGGEDEFSDDNDYNQNRDFDDDEDDFNMGDDNDDYSYSLVPEASATARKGTDAFDNGLSHKTRPNPDSGETLMQLAAARGGM</sequence>
<evidence type="ECO:0000256" key="2">
    <source>
        <dbReference type="ARBA" id="ARBA00008352"/>
    </source>
</evidence>
<evidence type="ECO:0000256" key="4">
    <source>
        <dbReference type="SAM" id="MobiDB-lite"/>
    </source>
</evidence>
<reference evidence="5" key="1">
    <citation type="submission" date="2022-12" db="EMBL/GenBank/DDBJ databases">
        <title>Draft genome assemblies for two species of Escallonia (Escalloniales).</title>
        <authorList>
            <person name="Chanderbali A."/>
            <person name="Dervinis C."/>
            <person name="Anghel I."/>
            <person name="Soltis D."/>
            <person name="Soltis P."/>
            <person name="Zapata F."/>
        </authorList>
    </citation>
    <scope>NUCLEOTIDE SEQUENCE</scope>
    <source>
        <strain evidence="5">UCBG92.1500</strain>
        <tissue evidence="5">Leaf</tissue>
    </source>
</reference>
<evidence type="ECO:0000256" key="3">
    <source>
        <dbReference type="ARBA" id="ARBA00023242"/>
    </source>
</evidence>
<feature type="compositionally biased region" description="Acidic residues" evidence="4">
    <location>
        <begin position="185"/>
        <end position="200"/>
    </location>
</feature>
<evidence type="ECO:0008006" key="7">
    <source>
        <dbReference type="Google" id="ProtNLM"/>
    </source>
</evidence>
<dbReference type="PANTHER" id="PTHR15367">
    <property type="entry name" value="DNA-DIRECTED RNA POLYMERASE III"/>
    <property type="match status" value="1"/>
</dbReference>
<comment type="similarity">
    <text evidence="2">Belongs to the eukaryotic RPC7 RNA polymerase subunit family.</text>
</comment>
<evidence type="ECO:0000313" key="5">
    <source>
        <dbReference type="EMBL" id="KAK2966309.1"/>
    </source>
</evidence>
<dbReference type="GO" id="GO:0005666">
    <property type="term" value="C:RNA polymerase III complex"/>
    <property type="evidence" value="ECO:0007669"/>
    <property type="project" value="TreeGrafter"/>
</dbReference>
<dbReference type="InterPro" id="IPR024661">
    <property type="entry name" value="RNA_pol_III_Rpc31"/>
</dbReference>
<gene>
    <name evidence="5" type="ORF">RJ640_018120</name>
</gene>
<feature type="region of interest" description="Disordered" evidence="4">
    <location>
        <begin position="143"/>
        <end position="248"/>
    </location>
</feature>
<organism evidence="5 6">
    <name type="scientific">Escallonia rubra</name>
    <dbReference type="NCBI Taxonomy" id="112253"/>
    <lineage>
        <taxon>Eukaryota</taxon>
        <taxon>Viridiplantae</taxon>
        <taxon>Streptophyta</taxon>
        <taxon>Embryophyta</taxon>
        <taxon>Tracheophyta</taxon>
        <taxon>Spermatophyta</taxon>
        <taxon>Magnoliopsida</taxon>
        <taxon>eudicotyledons</taxon>
        <taxon>Gunneridae</taxon>
        <taxon>Pentapetalae</taxon>
        <taxon>asterids</taxon>
        <taxon>campanulids</taxon>
        <taxon>Escalloniales</taxon>
        <taxon>Escalloniaceae</taxon>
        <taxon>Escallonia</taxon>
    </lineage>
</organism>